<accession>A0A7I8WLQ3</accession>
<feature type="transmembrane region" description="Helical" evidence="2">
    <location>
        <begin position="43"/>
        <end position="63"/>
    </location>
</feature>
<gene>
    <name evidence="3" type="ORF">BXYJ_LOCUS5778</name>
</gene>
<dbReference type="Gene3D" id="3.40.50.360">
    <property type="match status" value="1"/>
</dbReference>
<reference evidence="3" key="1">
    <citation type="submission" date="2020-09" db="EMBL/GenBank/DDBJ databases">
        <authorList>
            <person name="Kikuchi T."/>
        </authorList>
    </citation>
    <scope>NUCLEOTIDE SEQUENCE</scope>
    <source>
        <strain evidence="3">Ka4C1</strain>
    </source>
</reference>
<dbReference type="OrthoDB" id="5858751at2759"/>
<keyword evidence="2" id="KW-0472">Membrane</keyword>
<feature type="compositionally biased region" description="Acidic residues" evidence="1">
    <location>
        <begin position="248"/>
        <end position="277"/>
    </location>
</feature>
<name>A0A7I8WLQ3_BURXY</name>
<proteinExistence type="predicted"/>
<organism evidence="3 4">
    <name type="scientific">Bursaphelenchus xylophilus</name>
    <name type="common">Pinewood nematode worm</name>
    <name type="synonym">Aphelenchoides xylophilus</name>
    <dbReference type="NCBI Taxonomy" id="6326"/>
    <lineage>
        <taxon>Eukaryota</taxon>
        <taxon>Metazoa</taxon>
        <taxon>Ecdysozoa</taxon>
        <taxon>Nematoda</taxon>
        <taxon>Chromadorea</taxon>
        <taxon>Rhabditida</taxon>
        <taxon>Tylenchina</taxon>
        <taxon>Tylenchomorpha</taxon>
        <taxon>Aphelenchoidea</taxon>
        <taxon>Aphelenchoididae</taxon>
        <taxon>Bursaphelenchus</taxon>
    </lineage>
</organism>
<keyword evidence="4" id="KW-1185">Reference proteome</keyword>
<dbReference type="EMBL" id="CAJFDI010000003">
    <property type="protein sequence ID" value="CAD5219637.1"/>
    <property type="molecule type" value="Genomic_DNA"/>
</dbReference>
<dbReference type="InterPro" id="IPR029039">
    <property type="entry name" value="Flavoprotein-like_sf"/>
</dbReference>
<dbReference type="Proteomes" id="UP000582659">
    <property type="component" value="Unassembled WGS sequence"/>
</dbReference>
<dbReference type="AlphaFoldDB" id="A0A7I8WLQ3"/>
<dbReference type="EMBL" id="CAJFCV020000003">
    <property type="protein sequence ID" value="CAG9105087.1"/>
    <property type="molecule type" value="Genomic_DNA"/>
</dbReference>
<protein>
    <submittedName>
        <fullName evidence="3">(pine wood nematode) hypothetical protein</fullName>
    </submittedName>
</protein>
<evidence type="ECO:0000256" key="2">
    <source>
        <dbReference type="SAM" id="Phobius"/>
    </source>
</evidence>
<dbReference type="SMR" id="A0A7I8WLQ3"/>
<sequence length="284" mass="33080">MASTRPVMWPPDRGFRREPPTNLDAENISAFEKIIRYAEKDDLLLYLTALFGVFMPAVMYFVYKTAHAKYEAYAKKKREEKRKEKARQRALTLFYMPVSAQFKKLAFELAEKLESFDPVVVSLIPGNLKMFRGYKGVMIFLIPDLELHELSEEAGGWFLDWLQEMRFEARQKDLLANLRFATLAIDLENEREEPLGKITNNLIKRLTALSGRQLHAPTFMGKNEKMDIEFQLAENAQMFSEAIRESWEDAETDEDLLSTEEESDFDIDDLEEELGPEEEPKKDK</sequence>
<evidence type="ECO:0000313" key="3">
    <source>
        <dbReference type="EMBL" id="CAD5219637.1"/>
    </source>
</evidence>
<evidence type="ECO:0000256" key="1">
    <source>
        <dbReference type="SAM" id="MobiDB-lite"/>
    </source>
</evidence>
<keyword evidence="2" id="KW-0812">Transmembrane</keyword>
<evidence type="ECO:0000313" key="4">
    <source>
        <dbReference type="Proteomes" id="UP000659654"/>
    </source>
</evidence>
<comment type="caution">
    <text evidence="3">The sequence shown here is derived from an EMBL/GenBank/DDBJ whole genome shotgun (WGS) entry which is preliminary data.</text>
</comment>
<dbReference type="Proteomes" id="UP000659654">
    <property type="component" value="Unassembled WGS sequence"/>
</dbReference>
<keyword evidence="2" id="KW-1133">Transmembrane helix</keyword>
<feature type="region of interest" description="Disordered" evidence="1">
    <location>
        <begin position="248"/>
        <end position="284"/>
    </location>
</feature>